<dbReference type="PROSITE" id="PS50088">
    <property type="entry name" value="ANK_REPEAT"/>
    <property type="match status" value="3"/>
</dbReference>
<dbReference type="EMBL" id="JAHMHR010000016">
    <property type="protein sequence ID" value="KAK1676877.1"/>
    <property type="molecule type" value="Genomic_DNA"/>
</dbReference>
<evidence type="ECO:0000256" key="1">
    <source>
        <dbReference type="ARBA" id="ARBA00022737"/>
    </source>
</evidence>
<dbReference type="Pfam" id="PF12796">
    <property type="entry name" value="Ank_2"/>
    <property type="match status" value="1"/>
</dbReference>
<dbReference type="AlphaFoldDB" id="A0AAJ0AQY3"/>
<dbReference type="Pfam" id="PF13637">
    <property type="entry name" value="Ank_4"/>
    <property type="match status" value="1"/>
</dbReference>
<dbReference type="InterPro" id="IPR036770">
    <property type="entry name" value="Ankyrin_rpt-contain_sf"/>
</dbReference>
<feature type="repeat" description="ANK" evidence="3">
    <location>
        <begin position="233"/>
        <end position="265"/>
    </location>
</feature>
<keyword evidence="5" id="KW-1185">Reference proteome</keyword>
<dbReference type="PROSITE" id="PS50297">
    <property type="entry name" value="ANK_REP_REGION"/>
    <property type="match status" value="2"/>
</dbReference>
<dbReference type="PRINTS" id="PR01415">
    <property type="entry name" value="ANKYRIN"/>
</dbReference>
<dbReference type="Proteomes" id="UP001224890">
    <property type="component" value="Unassembled WGS sequence"/>
</dbReference>
<name>A0AAJ0AQY3_9PEZI</name>
<dbReference type="InterPro" id="IPR002110">
    <property type="entry name" value="Ankyrin_rpt"/>
</dbReference>
<dbReference type="GO" id="GO:0005737">
    <property type="term" value="C:cytoplasm"/>
    <property type="evidence" value="ECO:0007669"/>
    <property type="project" value="TreeGrafter"/>
</dbReference>
<evidence type="ECO:0000313" key="5">
    <source>
        <dbReference type="Proteomes" id="UP001224890"/>
    </source>
</evidence>
<dbReference type="RefSeq" id="XP_060430880.1">
    <property type="nucleotide sequence ID" value="XM_060580440.1"/>
</dbReference>
<reference evidence="4" key="1">
    <citation type="submission" date="2021-06" db="EMBL/GenBank/DDBJ databases">
        <title>Comparative genomics, transcriptomics and evolutionary studies reveal genomic signatures of adaptation to plant cell wall in hemibiotrophic fungi.</title>
        <authorList>
            <consortium name="DOE Joint Genome Institute"/>
            <person name="Baroncelli R."/>
            <person name="Diaz J.F."/>
            <person name="Benocci T."/>
            <person name="Peng M."/>
            <person name="Battaglia E."/>
            <person name="Haridas S."/>
            <person name="Andreopoulos W."/>
            <person name="Labutti K."/>
            <person name="Pangilinan J."/>
            <person name="Floch G.L."/>
            <person name="Makela M.R."/>
            <person name="Henrissat B."/>
            <person name="Grigoriev I.V."/>
            <person name="Crouch J.A."/>
            <person name="De Vries R.P."/>
            <person name="Sukno S.A."/>
            <person name="Thon M.R."/>
        </authorList>
    </citation>
    <scope>NUCLEOTIDE SEQUENCE</scope>
    <source>
        <strain evidence="4">CBS 193.32</strain>
    </source>
</reference>
<dbReference type="GeneID" id="85464966"/>
<keyword evidence="2 3" id="KW-0040">ANK repeat</keyword>
<comment type="caution">
    <text evidence="4">The sequence shown here is derived from an EMBL/GenBank/DDBJ whole genome shotgun (WGS) entry which is preliminary data.</text>
</comment>
<feature type="repeat" description="ANK" evidence="3">
    <location>
        <begin position="267"/>
        <end position="299"/>
    </location>
</feature>
<evidence type="ECO:0000256" key="2">
    <source>
        <dbReference type="ARBA" id="ARBA00023043"/>
    </source>
</evidence>
<dbReference type="SMART" id="SM00248">
    <property type="entry name" value="ANK"/>
    <property type="match status" value="3"/>
</dbReference>
<evidence type="ECO:0000313" key="4">
    <source>
        <dbReference type="EMBL" id="KAK1676877.1"/>
    </source>
</evidence>
<dbReference type="Gene3D" id="1.25.40.20">
    <property type="entry name" value="Ankyrin repeat-containing domain"/>
    <property type="match status" value="1"/>
</dbReference>
<proteinExistence type="predicted"/>
<gene>
    <name evidence="4" type="ORF">BDP55DRAFT_741380</name>
</gene>
<sequence>MDKVEHSLRKTTQAVIQKNTSSLPTTVEDACEKILGRLKESQRADAEILLHLVVGARRPLTLSEMNVAFQLATDAPNIQGHDDLELHEERLKSEIRRICGLDFQARDNIFEQYLPEISAKNYPLINYASKHWPAYARGVDPGDEVTQNLIYELYNSHEPDSTFWWRIKAHYASGRRDDSKNCCSETWLASLEAKDACGRTPLFIACESGQSEIVRMLLKEGADVDSRASGCPHYTKPLQVASRGGHSDIAQMLLDKGADINEKDRGDDGHALIAAVCRDSIETVQMLLDNGADVNAQGGLNGKAFRAASFKGHTQIMQMLLVKCADSDQYLIRTAQYDCSDGFLWGLDECRDRKMQLFTSDIRS</sequence>
<dbReference type="SUPFAM" id="SSF48403">
    <property type="entry name" value="Ankyrin repeat"/>
    <property type="match status" value="1"/>
</dbReference>
<dbReference type="PANTHER" id="PTHR24198">
    <property type="entry name" value="ANKYRIN REPEAT AND PROTEIN KINASE DOMAIN-CONTAINING PROTEIN"/>
    <property type="match status" value="1"/>
</dbReference>
<keyword evidence="1" id="KW-0677">Repeat</keyword>
<evidence type="ECO:0000256" key="3">
    <source>
        <dbReference type="PROSITE-ProRule" id="PRU00023"/>
    </source>
</evidence>
<dbReference type="PANTHER" id="PTHR24198:SF165">
    <property type="entry name" value="ANKYRIN REPEAT-CONTAINING PROTEIN-RELATED"/>
    <property type="match status" value="1"/>
</dbReference>
<protein>
    <submittedName>
        <fullName evidence="4">Ankyrin repeat-containing domain protein</fullName>
    </submittedName>
</protein>
<organism evidence="4 5">
    <name type="scientific">Colletotrichum godetiae</name>
    <dbReference type="NCBI Taxonomy" id="1209918"/>
    <lineage>
        <taxon>Eukaryota</taxon>
        <taxon>Fungi</taxon>
        <taxon>Dikarya</taxon>
        <taxon>Ascomycota</taxon>
        <taxon>Pezizomycotina</taxon>
        <taxon>Sordariomycetes</taxon>
        <taxon>Hypocreomycetidae</taxon>
        <taxon>Glomerellales</taxon>
        <taxon>Glomerellaceae</taxon>
        <taxon>Colletotrichum</taxon>
        <taxon>Colletotrichum acutatum species complex</taxon>
    </lineage>
</organism>
<accession>A0AAJ0AQY3</accession>
<feature type="repeat" description="ANK" evidence="3">
    <location>
        <begin position="197"/>
        <end position="229"/>
    </location>
</feature>